<organism evidence="3 4">
    <name type="scientific">Paenibacillus plantarum</name>
    <dbReference type="NCBI Taxonomy" id="2654975"/>
    <lineage>
        <taxon>Bacteria</taxon>
        <taxon>Bacillati</taxon>
        <taxon>Bacillota</taxon>
        <taxon>Bacilli</taxon>
        <taxon>Bacillales</taxon>
        <taxon>Paenibacillaceae</taxon>
        <taxon>Paenibacillus</taxon>
    </lineage>
</organism>
<dbReference type="RefSeq" id="WP_171632252.1">
    <property type="nucleotide sequence ID" value="NZ_WHNY01000060.1"/>
</dbReference>
<keyword evidence="4" id="KW-1185">Reference proteome</keyword>
<accession>A0ABX1XCB0</accession>
<name>A0ABX1XCB0_9BACL</name>
<feature type="signal peptide" evidence="2">
    <location>
        <begin position="1"/>
        <end position="20"/>
    </location>
</feature>
<comment type="caution">
    <text evidence="3">The sequence shown here is derived from an EMBL/GenBank/DDBJ whole genome shotgun (WGS) entry which is preliminary data.</text>
</comment>
<dbReference type="EMBL" id="WHNY01000060">
    <property type="protein sequence ID" value="NOU66026.1"/>
    <property type="molecule type" value="Genomic_DNA"/>
</dbReference>
<feature type="compositionally biased region" description="Gly residues" evidence="1">
    <location>
        <begin position="203"/>
        <end position="229"/>
    </location>
</feature>
<feature type="compositionally biased region" description="Polar residues" evidence="1">
    <location>
        <begin position="24"/>
        <end position="41"/>
    </location>
</feature>
<feature type="compositionally biased region" description="Gly residues" evidence="1">
    <location>
        <begin position="137"/>
        <end position="168"/>
    </location>
</feature>
<keyword evidence="2" id="KW-0732">Signal</keyword>
<evidence type="ECO:0000313" key="3">
    <source>
        <dbReference type="EMBL" id="NOU66026.1"/>
    </source>
</evidence>
<evidence type="ECO:0000256" key="2">
    <source>
        <dbReference type="SAM" id="SignalP"/>
    </source>
</evidence>
<evidence type="ECO:0000256" key="1">
    <source>
        <dbReference type="SAM" id="MobiDB-lite"/>
    </source>
</evidence>
<gene>
    <name evidence="3" type="ORF">GC096_18475</name>
</gene>
<dbReference type="Proteomes" id="UP000653578">
    <property type="component" value="Unassembled WGS sequence"/>
</dbReference>
<sequence>MSIKKLAGICILIPILLAGCGNQSDTPTAAASTTQPGQQTEKAAGNGNGQQNNQQNRPAMDPAQRQLFSTFQMLNMMDKSDGLTITKEQAQAMLPVAQDIVTKTELSDDNKTKLLANLTDAQKTFLTDAETRMSNRGNGGNGGPNGQGNAGQNGQGQGNRNGGSGGDAGKAQTPDASATPKANATDGAGSGQQAGGQKPNGAGERGNAGGGGQNGGFGGGNRPAGGQMGDAGKQFIELLQNKVK</sequence>
<dbReference type="PROSITE" id="PS51257">
    <property type="entry name" value="PROKAR_LIPOPROTEIN"/>
    <property type="match status" value="1"/>
</dbReference>
<feature type="chain" id="PRO_5045657685" description="Lipoprotein" evidence="2">
    <location>
        <begin position="21"/>
        <end position="244"/>
    </location>
</feature>
<evidence type="ECO:0000313" key="4">
    <source>
        <dbReference type="Proteomes" id="UP000653578"/>
    </source>
</evidence>
<protein>
    <recommendedName>
        <fullName evidence="5">Lipoprotein</fullName>
    </recommendedName>
</protein>
<proteinExistence type="predicted"/>
<feature type="region of interest" description="Disordered" evidence="1">
    <location>
        <begin position="24"/>
        <end position="60"/>
    </location>
</feature>
<reference evidence="3 4" key="1">
    <citation type="submission" date="2019-10" db="EMBL/GenBank/DDBJ databases">
        <title>Description of Paenibacillus humi sp. nov.</title>
        <authorList>
            <person name="Carlier A."/>
            <person name="Qi S."/>
        </authorList>
    </citation>
    <scope>NUCLEOTIDE SEQUENCE [LARGE SCALE GENOMIC DNA]</scope>
    <source>
        <strain evidence="3 4">LMG 31461</strain>
    </source>
</reference>
<evidence type="ECO:0008006" key="5">
    <source>
        <dbReference type="Google" id="ProtNLM"/>
    </source>
</evidence>
<feature type="region of interest" description="Disordered" evidence="1">
    <location>
        <begin position="132"/>
        <end position="233"/>
    </location>
</feature>